<accession>A0A6J8CRA9</accession>
<evidence type="ECO:0000313" key="1">
    <source>
        <dbReference type="EMBL" id="CAC5398425.1"/>
    </source>
</evidence>
<sequence length="175" mass="19752">MDTLQEHSIETIQAKVDADLLIVKTAVEKSISEEVVVYGEDTDLLILLCHLAEKNSHCIFFTNDKQSSMKNLKVWDIQKTQQVLGEHVCFQLPFAHAITGCDTSRLYGIGKPAILKKIKSDHHLQIQGEVFLKESMGKDDVCKAGEEALVSLYGVLPLEGLDIIRWRTFTTKTWH</sequence>
<dbReference type="OrthoDB" id="6753017at2759"/>
<protein>
    <submittedName>
        <fullName evidence="1">Uncharacterized protein</fullName>
    </submittedName>
</protein>
<name>A0A6J8CRA9_MYTCO</name>
<proteinExistence type="predicted"/>
<organism evidence="1 2">
    <name type="scientific">Mytilus coruscus</name>
    <name type="common">Sea mussel</name>
    <dbReference type="NCBI Taxonomy" id="42192"/>
    <lineage>
        <taxon>Eukaryota</taxon>
        <taxon>Metazoa</taxon>
        <taxon>Spiralia</taxon>
        <taxon>Lophotrochozoa</taxon>
        <taxon>Mollusca</taxon>
        <taxon>Bivalvia</taxon>
        <taxon>Autobranchia</taxon>
        <taxon>Pteriomorphia</taxon>
        <taxon>Mytilida</taxon>
        <taxon>Mytiloidea</taxon>
        <taxon>Mytilidae</taxon>
        <taxon>Mytilinae</taxon>
        <taxon>Mytilus</taxon>
    </lineage>
</organism>
<dbReference type="EMBL" id="CACVKT020005897">
    <property type="protein sequence ID" value="CAC5398425.1"/>
    <property type="molecule type" value="Genomic_DNA"/>
</dbReference>
<gene>
    <name evidence="1" type="ORF">MCOR_32797</name>
</gene>
<dbReference type="Proteomes" id="UP000507470">
    <property type="component" value="Unassembled WGS sequence"/>
</dbReference>
<evidence type="ECO:0000313" key="2">
    <source>
        <dbReference type="Proteomes" id="UP000507470"/>
    </source>
</evidence>
<dbReference type="AlphaFoldDB" id="A0A6J8CRA9"/>
<reference evidence="1 2" key="1">
    <citation type="submission" date="2020-06" db="EMBL/GenBank/DDBJ databases">
        <authorList>
            <person name="Li R."/>
            <person name="Bekaert M."/>
        </authorList>
    </citation>
    <scope>NUCLEOTIDE SEQUENCE [LARGE SCALE GENOMIC DNA]</scope>
    <source>
        <strain evidence="2">wild</strain>
    </source>
</reference>
<keyword evidence="2" id="KW-1185">Reference proteome</keyword>